<sequence>MACVDTNNLADERSKSFVWPISYGFDYMSDCVESLPLSKDNSDAVTVPFPPLLMESDPKVNDASISLHPADAGLPWHTSIPFLRQTKHWRSVLSITRRLLELFADAGSDDTASKICLDIDAAFAQGMVNTWAEVAKAEIPIIFDSWSRFNAYFWVAADERRVELMTAANGLIIIFDDVWETKDSEAIHKIQAEFLSRFKVRDSGRGRGFPNVREEDTTPLQAFITDVIQGFYEEDTKGGNGGKEVVDRMVEFINHRPPAREFTTLREFLDYRIKDAAVEFTFTGVKFSLRSNVNMESPRIARFMSLASDHVCYVNDLGSYDKEKAAYERGEIVYMLNAVDFVRRMYNLPDDRSAKRATLQLQMQLEREMASELDRLQRLVRECSKADEAPSMEELEFVEAVVYIVTGNIFTSVVMSRYGGKAARLSL</sequence>
<dbReference type="SUPFAM" id="SSF48576">
    <property type="entry name" value="Terpenoid synthases"/>
    <property type="match status" value="1"/>
</dbReference>
<dbReference type="Gene3D" id="1.10.600.10">
    <property type="entry name" value="Farnesyl Diphosphate Synthase"/>
    <property type="match status" value="1"/>
</dbReference>
<organism evidence="1">
    <name type="scientific">Psilocybe cubensis</name>
    <name type="common">Psychedelic mushroom</name>
    <name type="synonym">Stropharia cubensis</name>
    <dbReference type="NCBI Taxonomy" id="181762"/>
    <lineage>
        <taxon>Eukaryota</taxon>
        <taxon>Fungi</taxon>
        <taxon>Dikarya</taxon>
        <taxon>Basidiomycota</taxon>
        <taxon>Agaricomycotina</taxon>
        <taxon>Agaricomycetes</taxon>
        <taxon>Agaricomycetidae</taxon>
        <taxon>Agaricales</taxon>
        <taxon>Agaricineae</taxon>
        <taxon>Strophariaceae</taxon>
        <taxon>Psilocybe</taxon>
    </lineage>
</organism>
<protein>
    <recommendedName>
        <fullName evidence="2">Isoprenoid synthase domain-containing protein</fullName>
    </recommendedName>
</protein>
<name>A0A8H7Y3S1_PSICU</name>
<comment type="caution">
    <text evidence="1">The sequence shown here is derived from an EMBL/GenBank/DDBJ whole genome shotgun (WGS) entry which is preliminary data.</text>
</comment>
<dbReference type="Pfam" id="PF19086">
    <property type="entry name" value="Terpene_syn_C_2"/>
    <property type="match status" value="1"/>
</dbReference>
<gene>
    <name evidence="1" type="ORF">JR316_004147</name>
</gene>
<reference evidence="1" key="1">
    <citation type="submission" date="2021-02" db="EMBL/GenBank/DDBJ databases">
        <title>Psilocybe cubensis genome.</title>
        <authorList>
            <person name="Mckernan K.J."/>
            <person name="Crawford S."/>
            <person name="Trippe A."/>
            <person name="Kane L.T."/>
            <person name="Mclaughlin S."/>
        </authorList>
    </citation>
    <scope>NUCLEOTIDE SEQUENCE [LARGE SCALE GENOMIC DNA]</scope>
    <source>
        <strain evidence="1">MGC-MH-2018</strain>
    </source>
</reference>
<evidence type="ECO:0008006" key="2">
    <source>
        <dbReference type="Google" id="ProtNLM"/>
    </source>
</evidence>
<dbReference type="AlphaFoldDB" id="A0A8H7Y3S1"/>
<dbReference type="InterPro" id="IPR008949">
    <property type="entry name" value="Isoprenoid_synthase_dom_sf"/>
</dbReference>
<proteinExistence type="predicted"/>
<dbReference type="EMBL" id="JAFIQS010000003">
    <property type="protein sequence ID" value="KAG5172058.1"/>
    <property type="molecule type" value="Genomic_DNA"/>
</dbReference>
<evidence type="ECO:0000313" key="1">
    <source>
        <dbReference type="EMBL" id="KAG5172058.1"/>
    </source>
</evidence>
<dbReference type="OrthoDB" id="3004402at2759"/>
<accession>A0A8H7Y3S1</accession>